<keyword evidence="3" id="KW-1185">Reference proteome</keyword>
<accession>A0ABV0TMV5</accession>
<keyword evidence="1" id="KW-0472">Membrane</keyword>
<evidence type="ECO:0000313" key="2">
    <source>
        <dbReference type="EMBL" id="MEQ2234243.1"/>
    </source>
</evidence>
<keyword evidence="1" id="KW-0812">Transmembrane</keyword>
<name>A0ABV0TMV5_9TELE</name>
<reference evidence="2 3" key="1">
    <citation type="submission" date="2021-06" db="EMBL/GenBank/DDBJ databases">
        <authorList>
            <person name="Palmer J.M."/>
        </authorList>
    </citation>
    <scope>NUCLEOTIDE SEQUENCE [LARGE SCALE GENOMIC DNA]</scope>
    <source>
        <strain evidence="3">if_2019</strain>
        <tissue evidence="2">Muscle</tissue>
    </source>
</reference>
<gene>
    <name evidence="2" type="ORF">ILYODFUR_029936</name>
</gene>
<proteinExistence type="predicted"/>
<evidence type="ECO:0000256" key="1">
    <source>
        <dbReference type="SAM" id="Phobius"/>
    </source>
</evidence>
<sequence>MDRNRWSYENKLSGSAILGFLLVYFFLDSTSNPLTLTVGTSQEKDQAAGEERITLWENLRREAEKCACQARKEEEEQRSPYWGLRLAIPLPGTGPRCYTPSPSSHSHTVRHTVRHTAPYSSSEPVLGAAHFLCPVRDSSTPPPQSSRLTSDSEFPVCSFSC</sequence>
<organism evidence="2 3">
    <name type="scientific">Ilyodon furcidens</name>
    <name type="common">goldbreast splitfin</name>
    <dbReference type="NCBI Taxonomy" id="33524"/>
    <lineage>
        <taxon>Eukaryota</taxon>
        <taxon>Metazoa</taxon>
        <taxon>Chordata</taxon>
        <taxon>Craniata</taxon>
        <taxon>Vertebrata</taxon>
        <taxon>Euteleostomi</taxon>
        <taxon>Actinopterygii</taxon>
        <taxon>Neopterygii</taxon>
        <taxon>Teleostei</taxon>
        <taxon>Neoteleostei</taxon>
        <taxon>Acanthomorphata</taxon>
        <taxon>Ovalentaria</taxon>
        <taxon>Atherinomorphae</taxon>
        <taxon>Cyprinodontiformes</taxon>
        <taxon>Goodeidae</taxon>
        <taxon>Ilyodon</taxon>
    </lineage>
</organism>
<keyword evidence="1" id="KW-1133">Transmembrane helix</keyword>
<protein>
    <submittedName>
        <fullName evidence="2">Uncharacterized protein</fullName>
    </submittedName>
</protein>
<dbReference type="EMBL" id="JAHRIQ010039099">
    <property type="protein sequence ID" value="MEQ2234243.1"/>
    <property type="molecule type" value="Genomic_DNA"/>
</dbReference>
<comment type="caution">
    <text evidence="2">The sequence shown here is derived from an EMBL/GenBank/DDBJ whole genome shotgun (WGS) entry which is preliminary data.</text>
</comment>
<feature type="transmembrane region" description="Helical" evidence="1">
    <location>
        <begin position="12"/>
        <end position="27"/>
    </location>
</feature>
<evidence type="ECO:0000313" key="3">
    <source>
        <dbReference type="Proteomes" id="UP001482620"/>
    </source>
</evidence>
<dbReference type="Proteomes" id="UP001482620">
    <property type="component" value="Unassembled WGS sequence"/>
</dbReference>